<dbReference type="AlphaFoldDB" id="A0A7S2M0T5"/>
<evidence type="ECO:0000256" key="2">
    <source>
        <dbReference type="ARBA" id="ARBA00006044"/>
    </source>
</evidence>
<dbReference type="GO" id="GO:0030245">
    <property type="term" value="P:cellulose catabolic process"/>
    <property type="evidence" value="ECO:0007669"/>
    <property type="project" value="UniProtKB-KW"/>
</dbReference>
<sequence length="485" mass="50732">MGPAMVECGTQACLDELSCEAEDRGDAGQSGKDKKATFVGPGKGDYKLMTSYNFVGDGRGNYDTGDNALDLGKFTGRVIELCHSGIAWNYLAGVLLIVAVIGVVYIIARIHGHAGLRGSSGGMAYACVGGGRAWETLSDETKVWCCTNGYVSCDALSAGSQWGMFTPKPGQANVQPAPGGAGAQAPGAMGPRPAPCPGSLDVRNWGSVALINAMTNKPGDPATNVEVMNGIVPHMKGRTYFGNANSCVGGKYSNEAYANMQLLGKTFSYVVDLSSAKCGCNAALYLTSLHQNHDVSSCGDYYCDANKVCGVSCAEIDIMEANQVSFYSTLHVGDDGGGVGVGYGSARRDWNASVYGPGARCIDTNLPFSVSASFPVGANGILTGMKVTLSQAGRPCPLSAWIGDYHPFGRNGLQELSQALDAGMTPIVSYWGRGESMRWMDGKGADGRGPCAADRPERCGESVVLVGFSIQDMPNAKQTITAKRQ</sequence>
<keyword evidence="8" id="KW-0326">Glycosidase</keyword>
<protein>
    <recommendedName>
        <fullName evidence="3">cellulase</fullName>
        <ecNumber evidence="3">3.2.1.4</ecNumber>
    </recommendedName>
</protein>
<gene>
    <name evidence="11" type="ORF">BRAN1462_LOCUS45184</name>
</gene>
<keyword evidence="10" id="KW-0472">Membrane</keyword>
<dbReference type="SUPFAM" id="SSF49899">
    <property type="entry name" value="Concanavalin A-like lectins/glucanases"/>
    <property type="match status" value="1"/>
</dbReference>
<dbReference type="Pfam" id="PF00840">
    <property type="entry name" value="Glyco_hydro_7"/>
    <property type="match status" value="1"/>
</dbReference>
<keyword evidence="6" id="KW-0325">Glycoprotein</keyword>
<keyword evidence="10" id="KW-0812">Transmembrane</keyword>
<proteinExistence type="inferred from homology"/>
<feature type="transmembrane region" description="Helical" evidence="10">
    <location>
        <begin position="87"/>
        <end position="108"/>
    </location>
</feature>
<evidence type="ECO:0000313" key="11">
    <source>
        <dbReference type="EMBL" id="CAD9620840.1"/>
    </source>
</evidence>
<organism evidence="11">
    <name type="scientific">Zooxanthella nutricula</name>
    <dbReference type="NCBI Taxonomy" id="1333877"/>
    <lineage>
        <taxon>Eukaryota</taxon>
        <taxon>Sar</taxon>
        <taxon>Alveolata</taxon>
        <taxon>Dinophyceae</taxon>
        <taxon>Peridiniales</taxon>
        <taxon>Peridiniales incertae sedis</taxon>
        <taxon>Zooxanthella</taxon>
    </lineage>
</organism>
<evidence type="ECO:0000256" key="6">
    <source>
        <dbReference type="ARBA" id="ARBA00023180"/>
    </source>
</evidence>
<evidence type="ECO:0000256" key="10">
    <source>
        <dbReference type="SAM" id="Phobius"/>
    </source>
</evidence>
<evidence type="ECO:0000256" key="7">
    <source>
        <dbReference type="ARBA" id="ARBA00023277"/>
    </source>
</evidence>
<evidence type="ECO:0000256" key="3">
    <source>
        <dbReference type="ARBA" id="ARBA00012601"/>
    </source>
</evidence>
<keyword evidence="4" id="KW-0378">Hydrolase</keyword>
<dbReference type="InterPro" id="IPR013320">
    <property type="entry name" value="ConA-like_dom_sf"/>
</dbReference>
<evidence type="ECO:0000256" key="9">
    <source>
        <dbReference type="ARBA" id="ARBA00023326"/>
    </source>
</evidence>
<dbReference type="PANTHER" id="PTHR33753">
    <property type="entry name" value="1,4-BETA-D-GLUCAN CELLOBIOHYDROLASE B"/>
    <property type="match status" value="1"/>
</dbReference>
<dbReference type="InterPro" id="IPR037019">
    <property type="entry name" value="Glyco_hydro_7_sf"/>
</dbReference>
<dbReference type="EMBL" id="HBGW01070823">
    <property type="protein sequence ID" value="CAD9620840.1"/>
    <property type="molecule type" value="Transcribed_RNA"/>
</dbReference>
<accession>A0A7S2M0T5</accession>
<evidence type="ECO:0000256" key="8">
    <source>
        <dbReference type="ARBA" id="ARBA00023295"/>
    </source>
</evidence>
<comment type="catalytic activity">
    <reaction evidence="1">
        <text>Endohydrolysis of (1-&gt;4)-beta-D-glucosidic linkages in cellulose, lichenin and cereal beta-D-glucans.</text>
        <dbReference type="EC" id="3.2.1.4"/>
    </reaction>
</comment>
<dbReference type="InterPro" id="IPR001722">
    <property type="entry name" value="Glyco_hydro_7"/>
</dbReference>
<evidence type="ECO:0000256" key="4">
    <source>
        <dbReference type="ARBA" id="ARBA00022801"/>
    </source>
</evidence>
<keyword evidence="7" id="KW-0119">Carbohydrate metabolism</keyword>
<dbReference type="EC" id="3.2.1.4" evidence="3"/>
<comment type="similarity">
    <text evidence="2">Belongs to the glycosyl hydrolase 7 (cellulase C) family.</text>
</comment>
<dbReference type="PANTHER" id="PTHR33753:SF1">
    <property type="entry name" value="ENDO-BETA-1,4-GLUCANASE CELB"/>
    <property type="match status" value="1"/>
</dbReference>
<dbReference type="GO" id="GO:0008810">
    <property type="term" value="F:cellulase activity"/>
    <property type="evidence" value="ECO:0007669"/>
    <property type="project" value="UniProtKB-EC"/>
</dbReference>
<keyword evidence="5" id="KW-0136">Cellulose degradation</keyword>
<reference evidence="11" key="1">
    <citation type="submission" date="2021-01" db="EMBL/GenBank/DDBJ databases">
        <authorList>
            <person name="Corre E."/>
            <person name="Pelletier E."/>
            <person name="Niang G."/>
            <person name="Scheremetjew M."/>
            <person name="Finn R."/>
            <person name="Kale V."/>
            <person name="Holt S."/>
            <person name="Cochrane G."/>
            <person name="Meng A."/>
            <person name="Brown T."/>
            <person name="Cohen L."/>
        </authorList>
    </citation>
    <scope>NUCLEOTIDE SEQUENCE</scope>
    <source>
        <strain evidence="11">RCC3387</strain>
    </source>
</reference>
<name>A0A7S2M0T5_9DINO</name>
<keyword evidence="9" id="KW-0624">Polysaccharide degradation</keyword>
<keyword evidence="10" id="KW-1133">Transmembrane helix</keyword>
<dbReference type="Gene3D" id="2.70.100.10">
    <property type="entry name" value="Glycoside hydrolase, family 7, domain"/>
    <property type="match status" value="1"/>
</dbReference>
<evidence type="ECO:0000256" key="1">
    <source>
        <dbReference type="ARBA" id="ARBA00000966"/>
    </source>
</evidence>
<evidence type="ECO:0000256" key="5">
    <source>
        <dbReference type="ARBA" id="ARBA00023001"/>
    </source>
</evidence>